<evidence type="ECO:0000313" key="2">
    <source>
        <dbReference type="EMBL" id="CAB4930166.1"/>
    </source>
</evidence>
<accession>A0A6J7IHT8</accession>
<evidence type="ECO:0000256" key="1">
    <source>
        <dbReference type="SAM" id="MobiDB-lite"/>
    </source>
</evidence>
<proteinExistence type="predicted"/>
<organism evidence="2">
    <name type="scientific">freshwater metagenome</name>
    <dbReference type="NCBI Taxonomy" id="449393"/>
    <lineage>
        <taxon>unclassified sequences</taxon>
        <taxon>metagenomes</taxon>
        <taxon>ecological metagenomes</taxon>
    </lineage>
</organism>
<dbReference type="EMBL" id="CAFBNF010000010">
    <property type="protein sequence ID" value="CAB4930166.1"/>
    <property type="molecule type" value="Genomic_DNA"/>
</dbReference>
<protein>
    <submittedName>
        <fullName evidence="2">Unannotated protein</fullName>
    </submittedName>
</protein>
<reference evidence="2" key="1">
    <citation type="submission" date="2020-05" db="EMBL/GenBank/DDBJ databases">
        <authorList>
            <person name="Chiriac C."/>
            <person name="Salcher M."/>
            <person name="Ghai R."/>
            <person name="Kavagutti S V."/>
        </authorList>
    </citation>
    <scope>NUCLEOTIDE SEQUENCE</scope>
</reference>
<dbReference type="AlphaFoldDB" id="A0A6J7IHT8"/>
<name>A0A6J7IHT8_9ZZZZ</name>
<sequence>MRERAGSRNCHTHDNGAGCVVLRTLYNNVNYNTAAGVWRYYGTPYQGTSLNLPSTQNDRVSSSKSQCS</sequence>
<feature type="region of interest" description="Disordered" evidence="1">
    <location>
        <begin position="49"/>
        <end position="68"/>
    </location>
</feature>
<gene>
    <name evidence="2" type="ORF">UFOPK3773_00192</name>
</gene>